<reference evidence="3 4" key="1">
    <citation type="submission" date="2014-06" db="EMBL/GenBank/DDBJ databases">
        <title>The draft genome sequence of Idiomarina salinarum ISL-52.</title>
        <authorList>
            <person name="Du J."/>
            <person name="Shao Z."/>
        </authorList>
    </citation>
    <scope>NUCLEOTIDE SEQUENCE [LARGE SCALE GENOMIC DNA]</scope>
    <source>
        <strain evidence="3 4">ISL-52</strain>
    </source>
</reference>
<proteinExistence type="predicted"/>
<dbReference type="Gene3D" id="1.25.40.10">
    <property type="entry name" value="Tetratricopeptide repeat domain"/>
    <property type="match status" value="2"/>
</dbReference>
<feature type="signal peptide" evidence="2">
    <location>
        <begin position="1"/>
        <end position="21"/>
    </location>
</feature>
<dbReference type="SUPFAM" id="SSF48452">
    <property type="entry name" value="TPR-like"/>
    <property type="match status" value="2"/>
</dbReference>
<feature type="repeat" description="TPR" evidence="1">
    <location>
        <begin position="359"/>
        <end position="392"/>
    </location>
</feature>
<gene>
    <name evidence="3" type="ORF">IDSA_10425</name>
</gene>
<dbReference type="InterPro" id="IPR019734">
    <property type="entry name" value="TPR_rpt"/>
</dbReference>
<protein>
    <recommendedName>
        <fullName evidence="5">Tetratricopeptide repeat protein</fullName>
    </recommendedName>
</protein>
<dbReference type="SMART" id="SM00028">
    <property type="entry name" value="TPR"/>
    <property type="match status" value="4"/>
</dbReference>
<keyword evidence="4" id="KW-1185">Reference proteome</keyword>
<comment type="caution">
    <text evidence="3">The sequence shown here is derived from an EMBL/GenBank/DDBJ whole genome shotgun (WGS) entry which is preliminary data.</text>
</comment>
<dbReference type="STRING" id="435908.IDSA_10425"/>
<sequence>MIVRILLVLMLALGMQSDLLAQDTKRTPALREQVYSQLALAQELADNGDVQAGLKALNNVESKLGSMNSYERAMLWNFYGFMHYSQDNIDKAVDYFARVVAEDPIPNSLRQNTLYSLAQLALGQGDYQAVLSYLDQWQQLAGDEQQSKALLLKAQALYQSEQYQPALSAISEAIKQVEAQQQIADENWYVLQRAIYFELGQTQKIADLLEKMVGYFNKPEYWTQLAGVYGQLGESKKQLAVLAAAHQQGYLTREQDIMSLAESYFFSDVPYQAALVLEKALANEQVTATPRALKMLAQSWVAAREIDEAVVALARAAEFSDDGELDAQRAQVLLSADRNDEAAEAARTALKKGGLKQPGTMYLLIGMAELNQENFNEALQAFSRAQEFDDVKKPAAQWHRYAEAEQEQAERLADLKASS</sequence>
<dbReference type="eggNOG" id="COG0457">
    <property type="taxonomic scope" value="Bacteria"/>
</dbReference>
<dbReference type="OrthoDB" id="5574348at2"/>
<keyword evidence="2" id="KW-0732">Signal</keyword>
<evidence type="ECO:0000313" key="3">
    <source>
        <dbReference type="EMBL" id="KFZ30468.1"/>
    </source>
</evidence>
<dbReference type="Pfam" id="PF13432">
    <property type="entry name" value="TPR_16"/>
    <property type="match status" value="2"/>
</dbReference>
<evidence type="ECO:0000313" key="4">
    <source>
        <dbReference type="Proteomes" id="UP000054363"/>
    </source>
</evidence>
<dbReference type="InterPro" id="IPR011990">
    <property type="entry name" value="TPR-like_helical_dom_sf"/>
</dbReference>
<accession>A0A094L6U7</accession>
<feature type="chain" id="PRO_5005414691" description="Tetratricopeptide repeat protein" evidence="2">
    <location>
        <begin position="22"/>
        <end position="419"/>
    </location>
</feature>
<name>A0A094L6U7_9GAMM</name>
<dbReference type="EMBL" id="JPER01000005">
    <property type="protein sequence ID" value="KFZ30468.1"/>
    <property type="molecule type" value="Genomic_DNA"/>
</dbReference>
<evidence type="ECO:0000256" key="1">
    <source>
        <dbReference type="PROSITE-ProRule" id="PRU00339"/>
    </source>
</evidence>
<dbReference type="RefSeq" id="WP_051986225.1">
    <property type="nucleotide sequence ID" value="NZ_JPER01000005.1"/>
</dbReference>
<dbReference type="PROSITE" id="PS50005">
    <property type="entry name" value="TPR"/>
    <property type="match status" value="2"/>
</dbReference>
<feature type="repeat" description="TPR" evidence="1">
    <location>
        <begin position="73"/>
        <end position="106"/>
    </location>
</feature>
<keyword evidence="1" id="KW-0802">TPR repeat</keyword>
<evidence type="ECO:0000256" key="2">
    <source>
        <dbReference type="SAM" id="SignalP"/>
    </source>
</evidence>
<evidence type="ECO:0008006" key="5">
    <source>
        <dbReference type="Google" id="ProtNLM"/>
    </source>
</evidence>
<organism evidence="3 4">
    <name type="scientific">Pseudidiomarina salinarum</name>
    <dbReference type="NCBI Taxonomy" id="435908"/>
    <lineage>
        <taxon>Bacteria</taxon>
        <taxon>Pseudomonadati</taxon>
        <taxon>Pseudomonadota</taxon>
        <taxon>Gammaproteobacteria</taxon>
        <taxon>Alteromonadales</taxon>
        <taxon>Idiomarinaceae</taxon>
        <taxon>Pseudidiomarina</taxon>
    </lineage>
</organism>
<dbReference type="Proteomes" id="UP000054363">
    <property type="component" value="Unassembled WGS sequence"/>
</dbReference>
<dbReference type="AlphaFoldDB" id="A0A094L6U7"/>